<dbReference type="PROSITE" id="PS01124">
    <property type="entry name" value="HTH_ARAC_FAMILY_2"/>
    <property type="match status" value="1"/>
</dbReference>
<keyword evidence="2" id="KW-0238">DNA-binding</keyword>
<sequence>MAGFSGVLPAGFTRFSTDGLPDSHRIPEWEVHNARALVGLAAKTDGRAPLRATELNLALPRLQLARVSGTPHRVERDESHISAHPARGIVAYFALQGSGTFYHRHGCETVAPGQGIVVDADQPFERGFADGLTELALKVPRAAVVRLLGSPNLARPRLFDFRAGAHDAGPAAPAARLAGALGAALRGRAVAWDEFEDELIGLLGAVLAHGGAHDGAGHFRASLAVIAARHSDPALDAASIAAAVGVSERQLSRIFSSEGTSVPSAVMDARLAVANRLLMAPEHADLPMAEVAARTGFASQAQFSRSYRQRYGLPPLRHRRELLAG</sequence>
<dbReference type="PRINTS" id="PR00032">
    <property type="entry name" value="HTHARAC"/>
</dbReference>
<keyword evidence="6" id="KW-1185">Reference proteome</keyword>
<protein>
    <submittedName>
        <fullName evidence="5">AraC family transcriptional regulator</fullName>
    </submittedName>
</protein>
<dbReference type="Pfam" id="PF14525">
    <property type="entry name" value="AraC_binding_2"/>
    <property type="match status" value="1"/>
</dbReference>
<dbReference type="InterPro" id="IPR009057">
    <property type="entry name" value="Homeodomain-like_sf"/>
</dbReference>
<evidence type="ECO:0000256" key="3">
    <source>
        <dbReference type="ARBA" id="ARBA00023163"/>
    </source>
</evidence>
<evidence type="ECO:0000259" key="4">
    <source>
        <dbReference type="PROSITE" id="PS01124"/>
    </source>
</evidence>
<dbReference type="InterPro" id="IPR050204">
    <property type="entry name" value="AraC_XylS_family_regulators"/>
</dbReference>
<evidence type="ECO:0000313" key="6">
    <source>
        <dbReference type="Proteomes" id="UP001319861"/>
    </source>
</evidence>
<evidence type="ECO:0000313" key="5">
    <source>
        <dbReference type="EMBL" id="BCT77640.1"/>
    </source>
</evidence>
<feature type="domain" description="HTH araC/xylS-type" evidence="4">
    <location>
        <begin position="220"/>
        <end position="321"/>
    </location>
</feature>
<name>A0ABM7PZA8_SINCY</name>
<dbReference type="Proteomes" id="UP001319861">
    <property type="component" value="Chromosome"/>
</dbReference>
<dbReference type="PANTHER" id="PTHR46796">
    <property type="entry name" value="HTH-TYPE TRANSCRIPTIONAL ACTIVATOR RHAS-RELATED"/>
    <property type="match status" value="1"/>
</dbReference>
<keyword evidence="1" id="KW-0805">Transcription regulation</keyword>
<dbReference type="EMBL" id="AP024525">
    <property type="protein sequence ID" value="BCT77640.1"/>
    <property type="molecule type" value="Genomic_DNA"/>
</dbReference>
<evidence type="ECO:0000256" key="1">
    <source>
        <dbReference type="ARBA" id="ARBA00023015"/>
    </source>
</evidence>
<gene>
    <name evidence="5" type="ORF">SCMU_34820</name>
</gene>
<accession>A0ABM7PZA8</accession>
<dbReference type="Gene3D" id="1.10.10.60">
    <property type="entry name" value="Homeodomain-like"/>
    <property type="match status" value="1"/>
</dbReference>
<dbReference type="PANTHER" id="PTHR46796:SF6">
    <property type="entry name" value="ARAC SUBFAMILY"/>
    <property type="match status" value="1"/>
</dbReference>
<dbReference type="InterPro" id="IPR035418">
    <property type="entry name" value="AraC-bd_2"/>
</dbReference>
<dbReference type="SUPFAM" id="SSF46689">
    <property type="entry name" value="Homeodomain-like"/>
    <property type="match status" value="1"/>
</dbReference>
<reference evidence="5 6" key="1">
    <citation type="journal article" date="2021" name="J. Biosci. Bioeng.">
        <title>Identification and characterization of a chc gene cluster responsible for the aromatization pathway of cyclohexanecarboxylate degradation in Sinomonas cyclohexanicum ATCC 51369.</title>
        <authorList>
            <person name="Yamamoto T."/>
            <person name="Hasegawa Y."/>
            <person name="Lau P.C.K."/>
            <person name="Iwaki H."/>
        </authorList>
    </citation>
    <scope>NUCLEOTIDE SEQUENCE [LARGE SCALE GENOMIC DNA]</scope>
    <source>
        <strain evidence="5 6">ATCC 51369</strain>
    </source>
</reference>
<dbReference type="InterPro" id="IPR020449">
    <property type="entry name" value="Tscrpt_reg_AraC-type_HTH"/>
</dbReference>
<dbReference type="InterPro" id="IPR018060">
    <property type="entry name" value="HTH_AraC"/>
</dbReference>
<evidence type="ECO:0000256" key="2">
    <source>
        <dbReference type="ARBA" id="ARBA00023125"/>
    </source>
</evidence>
<organism evidence="5 6">
    <name type="scientific">Sinomonas cyclohexanicum</name>
    <name type="common">Corynebacterium cyclohexanicum</name>
    <dbReference type="NCBI Taxonomy" id="322009"/>
    <lineage>
        <taxon>Bacteria</taxon>
        <taxon>Bacillati</taxon>
        <taxon>Actinomycetota</taxon>
        <taxon>Actinomycetes</taxon>
        <taxon>Micrococcales</taxon>
        <taxon>Micrococcaceae</taxon>
        <taxon>Sinomonas</taxon>
    </lineage>
</organism>
<dbReference type="Pfam" id="PF12833">
    <property type="entry name" value="HTH_18"/>
    <property type="match status" value="1"/>
</dbReference>
<dbReference type="SMART" id="SM00342">
    <property type="entry name" value="HTH_ARAC"/>
    <property type="match status" value="1"/>
</dbReference>
<dbReference type="RefSeq" id="WP_229230327.1">
    <property type="nucleotide sequence ID" value="NZ_AP024525.1"/>
</dbReference>
<proteinExistence type="predicted"/>
<keyword evidence="3" id="KW-0804">Transcription</keyword>